<evidence type="ECO:0000259" key="8">
    <source>
        <dbReference type="Pfam" id="PF04494"/>
    </source>
</evidence>
<protein>
    <submittedName>
        <fullName evidence="9">WD40 repeat-like protein</fullName>
    </submittedName>
</protein>
<evidence type="ECO:0000256" key="7">
    <source>
        <dbReference type="SAM" id="MobiDB-lite"/>
    </source>
</evidence>
<dbReference type="Gene3D" id="1.25.40.500">
    <property type="entry name" value="TFIID subunit TAF5, NTD2 domain"/>
    <property type="match status" value="1"/>
</dbReference>
<evidence type="ECO:0000256" key="1">
    <source>
        <dbReference type="ARBA" id="ARBA00004123"/>
    </source>
</evidence>
<dbReference type="GO" id="GO:0005669">
    <property type="term" value="C:transcription factor TFIID complex"/>
    <property type="evidence" value="ECO:0007669"/>
    <property type="project" value="TreeGrafter"/>
</dbReference>
<dbReference type="InterPro" id="IPR037264">
    <property type="entry name" value="TFIID_NTD2_sf"/>
</dbReference>
<feature type="domain" description="TFIID subunit TAF5 NTD2" evidence="8">
    <location>
        <begin position="57"/>
        <end position="186"/>
    </location>
</feature>
<dbReference type="Pfam" id="PF00400">
    <property type="entry name" value="WD40"/>
    <property type="match status" value="6"/>
</dbReference>
<dbReference type="InterPro" id="IPR015943">
    <property type="entry name" value="WD40/YVTN_repeat-like_dom_sf"/>
</dbReference>
<evidence type="ECO:0000256" key="5">
    <source>
        <dbReference type="ARBA" id="ARBA00023242"/>
    </source>
</evidence>
<gene>
    <name evidence="9" type="ORF">K402DRAFT_396067</name>
</gene>
<dbReference type="SUPFAM" id="SSF160897">
    <property type="entry name" value="Taf5 N-terminal domain-like"/>
    <property type="match status" value="1"/>
</dbReference>
<dbReference type="InterPro" id="IPR006594">
    <property type="entry name" value="LisH"/>
</dbReference>
<dbReference type="InterPro" id="IPR001680">
    <property type="entry name" value="WD40_rpt"/>
</dbReference>
<feature type="region of interest" description="Disordered" evidence="7">
    <location>
        <begin position="383"/>
        <end position="426"/>
    </location>
</feature>
<dbReference type="Proteomes" id="UP000800041">
    <property type="component" value="Unassembled WGS sequence"/>
</dbReference>
<organism evidence="9 10">
    <name type="scientific">Aulographum hederae CBS 113979</name>
    <dbReference type="NCBI Taxonomy" id="1176131"/>
    <lineage>
        <taxon>Eukaryota</taxon>
        <taxon>Fungi</taxon>
        <taxon>Dikarya</taxon>
        <taxon>Ascomycota</taxon>
        <taxon>Pezizomycotina</taxon>
        <taxon>Dothideomycetes</taxon>
        <taxon>Pleosporomycetidae</taxon>
        <taxon>Aulographales</taxon>
        <taxon>Aulographaceae</taxon>
    </lineage>
</organism>
<comment type="similarity">
    <text evidence="2">Belongs to the WD repeat TAF5 family.</text>
</comment>
<dbReference type="EMBL" id="ML977170">
    <property type="protein sequence ID" value="KAF1984139.1"/>
    <property type="molecule type" value="Genomic_DNA"/>
</dbReference>
<dbReference type="Pfam" id="PF08513">
    <property type="entry name" value="LisH"/>
    <property type="match status" value="1"/>
</dbReference>
<dbReference type="SUPFAM" id="SSF50978">
    <property type="entry name" value="WD40 repeat-like"/>
    <property type="match status" value="1"/>
</dbReference>
<evidence type="ECO:0000313" key="10">
    <source>
        <dbReference type="Proteomes" id="UP000800041"/>
    </source>
</evidence>
<dbReference type="CDD" id="cd08044">
    <property type="entry name" value="TAF5_NTD2"/>
    <property type="match status" value="1"/>
</dbReference>
<feature type="repeat" description="WD" evidence="6">
    <location>
        <begin position="455"/>
        <end position="496"/>
    </location>
</feature>
<evidence type="ECO:0000256" key="4">
    <source>
        <dbReference type="ARBA" id="ARBA00022737"/>
    </source>
</evidence>
<dbReference type="CDD" id="cd00200">
    <property type="entry name" value="WD40"/>
    <property type="match status" value="1"/>
</dbReference>
<dbReference type="GO" id="GO:0016251">
    <property type="term" value="F:RNA polymerase II general transcription initiation factor activity"/>
    <property type="evidence" value="ECO:0007669"/>
    <property type="project" value="TreeGrafter"/>
</dbReference>
<dbReference type="Pfam" id="PF04494">
    <property type="entry name" value="TFIID_NTD2"/>
    <property type="match status" value="1"/>
</dbReference>
<keyword evidence="3 6" id="KW-0853">WD repeat</keyword>
<dbReference type="PRINTS" id="PR00320">
    <property type="entry name" value="GPROTEINBRPT"/>
</dbReference>
<name>A0A6G1GTQ7_9PEZI</name>
<dbReference type="Gene3D" id="2.130.10.10">
    <property type="entry name" value="YVTN repeat-like/Quinoprotein amine dehydrogenase"/>
    <property type="match status" value="2"/>
</dbReference>
<evidence type="ECO:0000256" key="6">
    <source>
        <dbReference type="PROSITE-ProRule" id="PRU00221"/>
    </source>
</evidence>
<dbReference type="InterPro" id="IPR036322">
    <property type="entry name" value="WD40_repeat_dom_sf"/>
</dbReference>
<dbReference type="PANTHER" id="PTHR19879:SF1">
    <property type="entry name" value="CANNONBALL-RELATED"/>
    <property type="match status" value="1"/>
</dbReference>
<feature type="repeat" description="WD" evidence="6">
    <location>
        <begin position="401"/>
        <end position="447"/>
    </location>
</feature>
<dbReference type="SMART" id="SM00320">
    <property type="entry name" value="WD40"/>
    <property type="match status" value="6"/>
</dbReference>
<dbReference type="OrthoDB" id="10266330at2759"/>
<sequence length="706" mass="77365">MTPTGANPNSQQNLNQIVLEYLSKKGYSRTEAMLRRESQNHDADGRPVVKRAEDAGGDKFNRAMALFENFLEDVLDIYKPELQTLIWPVFVNAFLSLVEENYFKSAEEFLNRYGARFEQEHPDDMRQMKLIRHPEHIEGTAVGRRFRSKDNKYRVNITSMAYAVLIQFLEQAEEQGGSVILTLMSRFFNVQTVDRAQNGDDRSLSAMLAGKIGDGLPAQDEGIPGHPAGAAEPSGTLAQLRLGQLPMDPDAVGDIREDLRELDTRNPPEPGQQSLVDTFEQRIKTEPGEDNLRATDIVPLPPPLARDIAMEVQKVKENRDRFKMDGTTGGTGPGVSVVMHTFHNTHDSITCIDFSGDYMLVAAGMEESYIRVWALDGQPLPDITEYPPGKQPTKPSSSRRLIGHSGPVYNVSFSPSTPKPRDDSPSTSPRYLLSCSLDGTIRLWSLDVWQCLTAYKGHVQPVWDVQWGPYGHYFVSSSRDKTARLWSTDQVSALRIFAGHDDDVDHAIFHPNNAYVFTASADKTVRMWSVASGRPVRMFTGHRAGITGISCSPDGRRLASADDAGFIIIWDLVSGLRVKALRGHGKGGIWSLDWNAESNTLVSGGADGTVRVWDCAKRAEATEEVRGITVNGKVVGEGGVGIKIDGGAGGGVVAAGEKSKGRKGGKKEAVVSGDQISAFPTKKSPVYKVAFTRMNLVMAGGAYLPG</sequence>
<dbReference type="GO" id="GO:0006367">
    <property type="term" value="P:transcription initiation at RNA polymerase II promoter"/>
    <property type="evidence" value="ECO:0007669"/>
    <property type="project" value="TreeGrafter"/>
</dbReference>
<evidence type="ECO:0000313" key="9">
    <source>
        <dbReference type="EMBL" id="KAF1984139.1"/>
    </source>
</evidence>
<proteinExistence type="inferred from homology"/>
<dbReference type="AlphaFoldDB" id="A0A6G1GTQ7"/>
<reference evidence="9" key="1">
    <citation type="journal article" date="2020" name="Stud. Mycol.">
        <title>101 Dothideomycetes genomes: a test case for predicting lifestyles and emergence of pathogens.</title>
        <authorList>
            <person name="Haridas S."/>
            <person name="Albert R."/>
            <person name="Binder M."/>
            <person name="Bloem J."/>
            <person name="Labutti K."/>
            <person name="Salamov A."/>
            <person name="Andreopoulos B."/>
            <person name="Baker S."/>
            <person name="Barry K."/>
            <person name="Bills G."/>
            <person name="Bluhm B."/>
            <person name="Cannon C."/>
            <person name="Castanera R."/>
            <person name="Culley D."/>
            <person name="Daum C."/>
            <person name="Ezra D."/>
            <person name="Gonzalez J."/>
            <person name="Henrissat B."/>
            <person name="Kuo A."/>
            <person name="Liang C."/>
            <person name="Lipzen A."/>
            <person name="Lutzoni F."/>
            <person name="Magnuson J."/>
            <person name="Mondo S."/>
            <person name="Nolan M."/>
            <person name="Ohm R."/>
            <person name="Pangilinan J."/>
            <person name="Park H.-J."/>
            <person name="Ramirez L."/>
            <person name="Alfaro M."/>
            <person name="Sun H."/>
            <person name="Tritt A."/>
            <person name="Yoshinaga Y."/>
            <person name="Zwiers L.-H."/>
            <person name="Turgeon B."/>
            <person name="Goodwin S."/>
            <person name="Spatafora J."/>
            <person name="Crous P."/>
            <person name="Grigoriev I."/>
        </authorList>
    </citation>
    <scope>NUCLEOTIDE SEQUENCE</scope>
    <source>
        <strain evidence="9">CBS 113979</strain>
    </source>
</reference>
<comment type="subcellular location">
    <subcellularLocation>
        <location evidence="1">Nucleus</location>
    </subcellularLocation>
</comment>
<accession>A0A6G1GTQ7</accession>
<dbReference type="PROSITE" id="PS50082">
    <property type="entry name" value="WD_REPEATS_2"/>
    <property type="match status" value="5"/>
</dbReference>
<keyword evidence="5" id="KW-0539">Nucleus</keyword>
<dbReference type="PROSITE" id="PS50294">
    <property type="entry name" value="WD_REPEATS_REGION"/>
    <property type="match status" value="4"/>
</dbReference>
<evidence type="ECO:0000256" key="2">
    <source>
        <dbReference type="ARBA" id="ARBA00009435"/>
    </source>
</evidence>
<dbReference type="InterPro" id="IPR020472">
    <property type="entry name" value="WD40_PAC1"/>
</dbReference>
<dbReference type="PROSITE" id="PS50896">
    <property type="entry name" value="LISH"/>
    <property type="match status" value="1"/>
</dbReference>
<feature type="repeat" description="WD" evidence="6">
    <location>
        <begin position="589"/>
        <end position="614"/>
    </location>
</feature>
<dbReference type="InterPro" id="IPR007582">
    <property type="entry name" value="TFIID_NTD2"/>
</dbReference>
<keyword evidence="4" id="KW-0677">Repeat</keyword>
<feature type="repeat" description="WD" evidence="6">
    <location>
        <begin position="497"/>
        <end position="538"/>
    </location>
</feature>
<evidence type="ECO:0000256" key="3">
    <source>
        <dbReference type="ARBA" id="ARBA00022574"/>
    </source>
</evidence>
<keyword evidence="10" id="KW-1185">Reference proteome</keyword>
<dbReference type="SMART" id="SM00667">
    <property type="entry name" value="LisH"/>
    <property type="match status" value="1"/>
</dbReference>
<feature type="repeat" description="WD" evidence="6">
    <location>
        <begin position="539"/>
        <end position="580"/>
    </location>
</feature>
<dbReference type="PANTHER" id="PTHR19879">
    <property type="entry name" value="TRANSCRIPTION INITIATION FACTOR TFIID"/>
    <property type="match status" value="1"/>
</dbReference>